<gene>
    <name evidence="1" type="primary">hcpC</name>
    <name evidence="1" type="ORF">ACWI_01610</name>
</gene>
<dbReference type="OrthoDB" id="7056571at2"/>
<evidence type="ECO:0000313" key="1">
    <source>
        <dbReference type="EMBL" id="OFV72250.1"/>
    </source>
</evidence>
<proteinExistence type="predicted"/>
<dbReference type="InterPro" id="IPR011990">
    <property type="entry name" value="TPR-like_helical_dom_sf"/>
</dbReference>
<dbReference type="GO" id="GO:0008800">
    <property type="term" value="F:beta-lactamase activity"/>
    <property type="evidence" value="ECO:0007669"/>
    <property type="project" value="UniProtKB-EC"/>
</dbReference>
<dbReference type="Pfam" id="PF08238">
    <property type="entry name" value="Sel1"/>
    <property type="match status" value="12"/>
</dbReference>
<name>A0A1F2PLD5_9FIRM</name>
<dbReference type="SMART" id="SM00671">
    <property type="entry name" value="SEL1"/>
    <property type="match status" value="14"/>
</dbReference>
<dbReference type="Gene3D" id="1.25.40.10">
    <property type="entry name" value="Tetratricopeptide repeat domain"/>
    <property type="match status" value="3"/>
</dbReference>
<dbReference type="SUPFAM" id="SSF81901">
    <property type="entry name" value="HCP-like"/>
    <property type="match status" value="4"/>
</dbReference>
<dbReference type="EC" id="3.5.2.6" evidence="1"/>
<comment type="caution">
    <text evidence="1">The sequence shown here is derived from an EMBL/GenBank/DDBJ whole genome shotgun (WGS) entry which is preliminary data.</text>
</comment>
<evidence type="ECO:0000313" key="2">
    <source>
        <dbReference type="Proteomes" id="UP000176244"/>
    </source>
</evidence>
<dbReference type="EMBL" id="LKEU01000010">
    <property type="protein sequence ID" value="OFV72250.1"/>
    <property type="molecule type" value="Genomic_DNA"/>
</dbReference>
<dbReference type="InterPro" id="IPR050767">
    <property type="entry name" value="Sel1_AlgK"/>
</dbReference>
<sequence>MKNWNHLPSGPIELTIESEAYLELAKDYLSECQYEDAKQALEVAVRSINPQAEYLFGILYQNALGVDRDNEKALFWYLRAADHGYAPAQIAAACLHIDKDNGLTDYAEAYRLLTLAVHKEVTDENAESLSADFPHVIECFDEDERWMAVQEGYAEYLLGWLHGAGLVGAIDHAKAIGWMEKAAKKGFRAAVFELAQKSEYGIERNEVWAKKALEYGEHAPLIGVARRYLDNDGTPQDSKKGLSILTELADKGIGSAQIALAECLIKGKHTPKDANKALHYLLLAAKMVDAKLMTGLGIALYKSEKPEIDFAIKSLELAVAAGDDQALVELGNLYFDGAGEMMPDQEKAFNYFTQAAKKDVPRGWELVGYCLYEGKGVLKNRCEALRWYEKAAKYGLYNSYYMMGMIYGYDETLFNYEIAVSCFEKAANFGQTDAFVRLGTMHLHGVGTNPPDRQKAFSYFNQAAQADNSLGWEWAAYCHYWGYGTKKNLQKAQQFYHKAAQKGSSHSQYMLGYIYGYDVTPPDFKKAACWFEKAAEQGHRDAQLKLGFYYHQGRGVRQNYKTAFNLFTQAAAQGQASAMYNIGDAYENGYGVEKDEEQAFAWYRKSAELGDKWGMFGAGRLLFYGIGTPPNQEEGRRWINKAAKAGLPEAIKWRPH</sequence>
<protein>
    <submittedName>
        <fullName evidence="1">Putative beta-lactamase HcpC</fullName>
        <ecNumber evidence="1">3.5.2.6</ecNumber>
    </submittedName>
</protein>
<dbReference type="PANTHER" id="PTHR11102">
    <property type="entry name" value="SEL-1-LIKE PROTEIN"/>
    <property type="match status" value="1"/>
</dbReference>
<reference evidence="1 2" key="1">
    <citation type="submission" date="2015-09" db="EMBL/GenBank/DDBJ databases">
        <title>Genome sequence of Acetobacterium wieringae DSM 1911.</title>
        <authorList>
            <person name="Poehlein A."/>
            <person name="Bengelsdorf F.R."/>
            <person name="Schiel-Bengelsdorf B."/>
            <person name="Duerre P."/>
            <person name="Daniel R."/>
        </authorList>
    </citation>
    <scope>NUCLEOTIDE SEQUENCE [LARGE SCALE GENOMIC DNA]</scope>
    <source>
        <strain evidence="1 2">DSM 1911</strain>
    </source>
</reference>
<accession>A0A1F2PLD5</accession>
<dbReference type="RefSeq" id="WP_070369536.1">
    <property type="nucleotide sequence ID" value="NZ_LKEU01000010.1"/>
</dbReference>
<dbReference type="AlphaFoldDB" id="A0A1F2PLD5"/>
<dbReference type="STRING" id="52694.ACWI_01610"/>
<dbReference type="InterPro" id="IPR006597">
    <property type="entry name" value="Sel1-like"/>
</dbReference>
<dbReference type="Proteomes" id="UP000176244">
    <property type="component" value="Unassembled WGS sequence"/>
</dbReference>
<keyword evidence="1" id="KW-0378">Hydrolase</keyword>
<organism evidence="1 2">
    <name type="scientific">Acetobacterium wieringae</name>
    <dbReference type="NCBI Taxonomy" id="52694"/>
    <lineage>
        <taxon>Bacteria</taxon>
        <taxon>Bacillati</taxon>
        <taxon>Bacillota</taxon>
        <taxon>Clostridia</taxon>
        <taxon>Eubacteriales</taxon>
        <taxon>Eubacteriaceae</taxon>
        <taxon>Acetobacterium</taxon>
    </lineage>
</organism>
<dbReference type="PANTHER" id="PTHR11102:SF160">
    <property type="entry name" value="ERAD-ASSOCIATED E3 UBIQUITIN-PROTEIN LIGASE COMPONENT HRD3"/>
    <property type="match status" value="1"/>
</dbReference>